<evidence type="ECO:0000313" key="3">
    <source>
        <dbReference type="Proteomes" id="UP001165289"/>
    </source>
</evidence>
<dbReference type="InterPro" id="IPR001584">
    <property type="entry name" value="Integrase_cat-core"/>
</dbReference>
<organism evidence="2 3">
    <name type="scientific">Oopsacas minuta</name>
    <dbReference type="NCBI Taxonomy" id="111878"/>
    <lineage>
        <taxon>Eukaryota</taxon>
        <taxon>Metazoa</taxon>
        <taxon>Porifera</taxon>
        <taxon>Hexactinellida</taxon>
        <taxon>Hexasterophora</taxon>
        <taxon>Lyssacinosida</taxon>
        <taxon>Leucopsacidae</taxon>
        <taxon>Oopsacas</taxon>
    </lineage>
</organism>
<gene>
    <name evidence="2" type="ORF">LOD99_5194</name>
</gene>
<protein>
    <submittedName>
        <fullName evidence="2">KRAB-A domain-containing protein 2-like</fullName>
    </submittedName>
</protein>
<dbReference type="InterPro" id="IPR036397">
    <property type="entry name" value="RNaseH_sf"/>
</dbReference>
<comment type="caution">
    <text evidence="2">The sequence shown here is derived from an EMBL/GenBank/DDBJ whole genome shotgun (WGS) entry which is preliminary data.</text>
</comment>
<dbReference type="GO" id="GO:0015074">
    <property type="term" value="P:DNA integration"/>
    <property type="evidence" value="ECO:0007669"/>
    <property type="project" value="InterPro"/>
</dbReference>
<reference evidence="2 3" key="1">
    <citation type="journal article" date="2023" name="BMC Biol.">
        <title>The compact genome of the sponge Oopsacas minuta (Hexactinellida) is lacking key metazoan core genes.</title>
        <authorList>
            <person name="Santini S."/>
            <person name="Schenkelaars Q."/>
            <person name="Jourda C."/>
            <person name="Duchesne M."/>
            <person name="Belahbib H."/>
            <person name="Rocher C."/>
            <person name="Selva M."/>
            <person name="Riesgo A."/>
            <person name="Vervoort M."/>
            <person name="Leys S.P."/>
            <person name="Kodjabachian L."/>
            <person name="Le Bivic A."/>
            <person name="Borchiellini C."/>
            <person name="Claverie J.M."/>
            <person name="Renard E."/>
        </authorList>
    </citation>
    <scope>NUCLEOTIDE SEQUENCE [LARGE SCALE GENOMIC DNA]</scope>
    <source>
        <strain evidence="2">SPO-2</strain>
    </source>
</reference>
<evidence type="ECO:0000259" key="1">
    <source>
        <dbReference type="PROSITE" id="PS50994"/>
    </source>
</evidence>
<feature type="domain" description="Integrase catalytic" evidence="1">
    <location>
        <begin position="1"/>
        <end position="69"/>
    </location>
</feature>
<evidence type="ECO:0000313" key="2">
    <source>
        <dbReference type="EMBL" id="KAI6651387.1"/>
    </source>
</evidence>
<dbReference type="SUPFAM" id="SSF53098">
    <property type="entry name" value="Ribonuclease H-like"/>
    <property type="match status" value="1"/>
</dbReference>
<dbReference type="EMBL" id="JAKMXF010000304">
    <property type="protein sequence ID" value="KAI6651387.1"/>
    <property type="molecule type" value="Genomic_DNA"/>
</dbReference>
<dbReference type="Proteomes" id="UP001165289">
    <property type="component" value="Unassembled WGS sequence"/>
</dbReference>
<dbReference type="GO" id="GO:0003676">
    <property type="term" value="F:nucleic acid binding"/>
    <property type="evidence" value="ECO:0007669"/>
    <property type="project" value="InterPro"/>
</dbReference>
<dbReference type="Gene3D" id="3.30.420.10">
    <property type="entry name" value="Ribonuclease H-like superfamily/Ribonuclease H"/>
    <property type="match status" value="1"/>
</dbReference>
<dbReference type="AlphaFoldDB" id="A0AAV7JRL6"/>
<keyword evidence="3" id="KW-1185">Reference proteome</keyword>
<name>A0AAV7JRL6_9METZ</name>
<proteinExistence type="predicted"/>
<dbReference type="PROSITE" id="PS50994">
    <property type="entry name" value="INTEGRASE"/>
    <property type="match status" value="1"/>
</dbReference>
<dbReference type="InterPro" id="IPR012337">
    <property type="entry name" value="RNaseH-like_sf"/>
</dbReference>
<accession>A0AAV7JRL6</accession>
<sequence length="107" mass="11977">MVHGKPRHPESQGSAERLNCDVKDILTAWLGDNDSTDWPTELRFVQFQKNSGYHSGIKQSPFKALFGRDAQVGLRSASLSNEILERLVSEDDLITVWQNGHNGEIGK</sequence>